<dbReference type="InterPro" id="IPR058240">
    <property type="entry name" value="rSAM_sf"/>
</dbReference>
<dbReference type="eggNOG" id="COG1031">
    <property type="taxonomic scope" value="Bacteria"/>
</dbReference>
<dbReference type="PANTHER" id="PTHR43324:SF1">
    <property type="entry name" value="RADICAL SAM CORE DOMAIN-CONTAINING PROTEIN"/>
    <property type="match status" value="1"/>
</dbReference>
<dbReference type="SUPFAM" id="SSF81585">
    <property type="entry name" value="PsbU/PolX domain-like"/>
    <property type="match status" value="1"/>
</dbReference>
<dbReference type="SUPFAM" id="SSF102114">
    <property type="entry name" value="Radical SAM enzymes"/>
    <property type="match status" value="1"/>
</dbReference>
<dbReference type="KEGG" id="tli:Tlie_1037"/>
<proteinExistence type="predicted"/>
<dbReference type="GO" id="GO:0003824">
    <property type="term" value="F:catalytic activity"/>
    <property type="evidence" value="ECO:0007669"/>
    <property type="project" value="InterPro"/>
</dbReference>
<dbReference type="GO" id="GO:0051536">
    <property type="term" value="F:iron-sulfur cluster binding"/>
    <property type="evidence" value="ECO:0007669"/>
    <property type="project" value="InterPro"/>
</dbReference>
<keyword evidence="3" id="KW-1185">Reference proteome</keyword>
<dbReference type="Gene3D" id="3.80.30.20">
    <property type="entry name" value="tm_1862 like domain"/>
    <property type="match status" value="1"/>
</dbReference>
<dbReference type="Gene3D" id="1.10.150.320">
    <property type="entry name" value="Photosystem II 12 kDa extrinsic protein"/>
    <property type="match status" value="1"/>
</dbReference>
<dbReference type="SFLD" id="SFLDG01082">
    <property type="entry name" value="B12-binding_domain_containing"/>
    <property type="match status" value="1"/>
</dbReference>
<dbReference type="HOGENOM" id="CLU_533842_0_0_0"/>
<dbReference type="Proteomes" id="UP000005868">
    <property type="component" value="Chromosome"/>
</dbReference>
<evidence type="ECO:0000313" key="2">
    <source>
        <dbReference type="EMBL" id="AER66770.1"/>
    </source>
</evidence>
<organism evidence="2 3">
    <name type="scientific">Thermovirga lienii (strain ATCC BAA-1197 / DSM 17291 / Cas60314)</name>
    <dbReference type="NCBI Taxonomy" id="580340"/>
    <lineage>
        <taxon>Bacteria</taxon>
        <taxon>Thermotogati</taxon>
        <taxon>Synergistota</taxon>
        <taxon>Synergistia</taxon>
        <taxon>Synergistales</taxon>
        <taxon>Thermovirgaceae</taxon>
        <taxon>Thermovirga</taxon>
    </lineage>
</organism>
<dbReference type="PROSITE" id="PS51918">
    <property type="entry name" value="RADICAL_SAM"/>
    <property type="match status" value="1"/>
</dbReference>
<dbReference type="STRING" id="580340.Tlie_1037"/>
<protein>
    <submittedName>
        <fullName evidence="2">Radical SAM domain protein</fullName>
    </submittedName>
</protein>
<dbReference type="OrthoDB" id="3493141at2"/>
<evidence type="ECO:0000259" key="1">
    <source>
        <dbReference type="PROSITE" id="PS51918"/>
    </source>
</evidence>
<dbReference type="EMBL" id="CP003096">
    <property type="protein sequence ID" value="AER66770.1"/>
    <property type="molecule type" value="Genomic_DNA"/>
</dbReference>
<dbReference type="SMART" id="SM00729">
    <property type="entry name" value="Elp3"/>
    <property type="match status" value="1"/>
</dbReference>
<evidence type="ECO:0000313" key="3">
    <source>
        <dbReference type="Proteomes" id="UP000005868"/>
    </source>
</evidence>
<reference evidence="2 3" key="2">
    <citation type="journal article" date="2012" name="Stand. Genomic Sci.">
        <title>Genome sequence of the moderately thermophilic, amino-acid-degrading and sulfur-reducing bacterium Thermovirga lienii type strain (Cas60314(T)).</title>
        <authorList>
            <person name="Goker M."/>
            <person name="Saunders E."/>
            <person name="Lapidus A."/>
            <person name="Nolan M."/>
            <person name="Lucas S."/>
            <person name="Hammon N."/>
            <person name="Deshpande S."/>
            <person name="Cheng J.F."/>
            <person name="Han C."/>
            <person name="Tapia R."/>
            <person name="Goodwin L.A."/>
            <person name="Pitluck S."/>
            <person name="Liolios K."/>
            <person name="Mavromatis K."/>
            <person name="Pagani I."/>
            <person name="Ivanova N."/>
            <person name="Mikhailova N."/>
            <person name="Pati A."/>
            <person name="Chen A."/>
            <person name="Palaniappan K."/>
            <person name="Land M."/>
            <person name="Chang Y.J."/>
            <person name="Jeffries C.D."/>
            <person name="Brambilla E.M."/>
            <person name="Rohde M."/>
            <person name="Spring S."/>
            <person name="Detter J.C."/>
            <person name="Woyke T."/>
            <person name="Bristow J."/>
            <person name="Eisen J.A."/>
            <person name="Markowitz V."/>
            <person name="Hugenholtz P."/>
            <person name="Kyrpides N.C."/>
            <person name="Klenk H.P."/>
        </authorList>
    </citation>
    <scope>NUCLEOTIDE SEQUENCE [LARGE SCALE GENOMIC DNA]</scope>
    <source>
        <strain evidence="3">ATCC BAA-1197 / DSM 17291 / Cas60314</strain>
    </source>
</reference>
<accession>G7VA70</accession>
<dbReference type="InterPro" id="IPR023404">
    <property type="entry name" value="rSAM_horseshoe"/>
</dbReference>
<reference evidence="3" key="1">
    <citation type="submission" date="2011-10" db="EMBL/GenBank/DDBJ databases">
        <title>The complete genome of chromosome of Thermovirga lienii DSM 17291.</title>
        <authorList>
            <consortium name="US DOE Joint Genome Institute (JGI-PGF)"/>
            <person name="Lucas S."/>
            <person name="Copeland A."/>
            <person name="Lapidus A."/>
            <person name="Glavina del Rio T."/>
            <person name="Dalin E."/>
            <person name="Tice H."/>
            <person name="Bruce D."/>
            <person name="Goodwin L."/>
            <person name="Pitluck S."/>
            <person name="Peters L."/>
            <person name="Mikhailova N."/>
            <person name="Saunders E."/>
            <person name="Kyrpides N."/>
            <person name="Mavromatis K."/>
            <person name="Ivanova N."/>
            <person name="Last F.I."/>
            <person name="Brettin T."/>
            <person name="Detter J.C."/>
            <person name="Han C."/>
            <person name="Larimer F."/>
            <person name="Land M."/>
            <person name="Hauser L."/>
            <person name="Markowitz V."/>
            <person name="Cheng J.-F."/>
            <person name="Hugenholtz P."/>
            <person name="Woyke T."/>
            <person name="Wu D."/>
            <person name="Spring S."/>
            <person name="Schroeder M."/>
            <person name="Brambilla E.-M."/>
            <person name="Klenk H.-P."/>
            <person name="Eisen J.A."/>
        </authorList>
    </citation>
    <scope>NUCLEOTIDE SEQUENCE [LARGE SCALE GENOMIC DNA]</scope>
    <source>
        <strain evidence="3">ATCC BAA-1197 / DSM 17291 / Cas60314</strain>
    </source>
</reference>
<dbReference type="InterPro" id="IPR006638">
    <property type="entry name" value="Elp3/MiaA/NifB-like_rSAM"/>
</dbReference>
<dbReference type="SFLD" id="SFLDS00029">
    <property type="entry name" value="Radical_SAM"/>
    <property type="match status" value="1"/>
</dbReference>
<name>G7VA70_THELD</name>
<dbReference type="AlphaFoldDB" id="G7VA70"/>
<gene>
    <name evidence="2" type="ordered locus">Tlie_1037</name>
</gene>
<dbReference type="PANTHER" id="PTHR43324">
    <property type="match status" value="1"/>
</dbReference>
<feature type="domain" description="Radical SAM core" evidence="1">
    <location>
        <begin position="175"/>
        <end position="436"/>
    </location>
</feature>
<sequence length="564" mass="63156">MRPKALLLDGYVDEPACFGVPPYISPYVRYVYGVLSYYNFDIRYETADSWRKVDNESAIKESQIIVIVAGMTVPGRYRGGSPITLSEIKRILSIPRKGVLFMGGPILHGYSLKGGTKAIKLDLHGVDCLCYGDIEAVLGHFLKTNEIDPCRKRTYDNDFSLWASLGAEVVIKHPWYPWIIAEIELSRGCDRLKGHCSFCSEGTIKKYEERPIKSISQEVKALYQQGVKAFRLGRCANILAFGGTKNDKGIMPNPNAIEDLYLSIRTEAPDLEVLHTDNCNPLSIVNYPDEAASALEKIATHNTEGDVLSLGLENLDPKVAKLNNLKVDYRGALFAVQLINQIGNHTKRPKGLPALLPGLNFLYGLPGEDRESLDINKRFLEELIYEGLAVRRINIRQVIGGLEGTYFSQIIKDHPSKIKEREFHKWKDWVRKEVDPVFLKRVAPTGTIIKDVKIEEINGHICYGRPLGSYPLLVGVIAEGIKEGDVIPQVLITEHGRRSVTGVPCPIRVNSCSIATYEALPGIGRSRAKRLLLKRPFTNFEEVCSALDDPSLLEPYREELDFSD</sequence>
<dbReference type="InterPro" id="IPR007197">
    <property type="entry name" value="rSAM"/>
</dbReference>